<comment type="caution">
    <text evidence="2">The sequence shown here is derived from an EMBL/GenBank/DDBJ whole genome shotgun (WGS) entry which is preliminary data.</text>
</comment>
<keyword evidence="1" id="KW-0812">Transmembrane</keyword>
<organism evidence="2 3">
    <name type="scientific">Paraclostridium sordellii</name>
    <name type="common">Clostridium sordellii</name>
    <dbReference type="NCBI Taxonomy" id="1505"/>
    <lineage>
        <taxon>Bacteria</taxon>
        <taxon>Bacillati</taxon>
        <taxon>Bacillota</taxon>
        <taxon>Clostridia</taxon>
        <taxon>Peptostreptococcales</taxon>
        <taxon>Peptostreptococcaceae</taxon>
        <taxon>Paraclostridium</taxon>
    </lineage>
</organism>
<feature type="transmembrane region" description="Helical" evidence="1">
    <location>
        <begin position="55"/>
        <end position="76"/>
    </location>
</feature>
<sequence>MDIIIIIAGIILGTGIFFAINTIMDITYFGCGAIVSMWFGCTIFSVVVIALLGEIFLWCLKWIIIGVIIIGGIVMINRAIKN</sequence>
<gene>
    <name evidence="2" type="ORF">UMC4404_28951</name>
</gene>
<reference evidence="3" key="1">
    <citation type="submission" date="2015-01" db="EMBL/GenBank/DDBJ databases">
        <authorList>
            <person name="Aslett A.Martin."/>
            <person name="De Silva Nishadi"/>
        </authorList>
    </citation>
    <scope>NUCLEOTIDE SEQUENCE [LARGE SCALE GENOMIC DNA]</scope>
    <source>
        <strain evidence="3">UMC4404</strain>
    </source>
</reference>
<feature type="transmembrane region" description="Helical" evidence="1">
    <location>
        <begin position="31"/>
        <end position="49"/>
    </location>
</feature>
<proteinExistence type="predicted"/>
<dbReference type="Proteomes" id="UP000049685">
    <property type="component" value="Unassembled WGS sequence"/>
</dbReference>
<evidence type="ECO:0000256" key="1">
    <source>
        <dbReference type="SAM" id="Phobius"/>
    </source>
</evidence>
<dbReference type="EMBL" id="CDNY01000028">
    <property type="protein sequence ID" value="CEO35914.1"/>
    <property type="molecule type" value="Genomic_DNA"/>
</dbReference>
<keyword evidence="1" id="KW-0472">Membrane</keyword>
<protein>
    <submittedName>
        <fullName evidence="2">Uncharacterized protein</fullName>
    </submittedName>
</protein>
<keyword evidence="1" id="KW-1133">Transmembrane helix</keyword>
<dbReference type="RefSeq" id="WP_057559358.1">
    <property type="nucleotide sequence ID" value="NZ_CDNY01000028.1"/>
</dbReference>
<dbReference type="AlphaFoldDB" id="A0A9P1L3Z4"/>
<accession>A0A9P1L3Z4</accession>
<feature type="transmembrane region" description="Helical" evidence="1">
    <location>
        <begin position="6"/>
        <end position="24"/>
    </location>
</feature>
<evidence type="ECO:0000313" key="2">
    <source>
        <dbReference type="EMBL" id="CEO35914.1"/>
    </source>
</evidence>
<evidence type="ECO:0000313" key="3">
    <source>
        <dbReference type="Proteomes" id="UP000049685"/>
    </source>
</evidence>
<name>A0A9P1L3Z4_PARSO</name>